<comment type="similarity">
    <text evidence="1">Belongs to the N(4)/N(6)-methyltransferase family.</text>
</comment>
<dbReference type="Gene3D" id="3.40.50.150">
    <property type="entry name" value="Vaccinia Virus protein VP39"/>
    <property type="match status" value="1"/>
</dbReference>
<evidence type="ECO:0000313" key="9">
    <source>
        <dbReference type="EMBL" id="MFJ5513142.1"/>
    </source>
</evidence>
<dbReference type="GO" id="GO:0032259">
    <property type="term" value="P:methylation"/>
    <property type="evidence" value="ECO:0007669"/>
    <property type="project" value="UniProtKB-KW"/>
</dbReference>
<dbReference type="Pfam" id="PF01555">
    <property type="entry name" value="N6_N4_Mtase"/>
    <property type="match status" value="1"/>
</dbReference>
<evidence type="ECO:0000256" key="4">
    <source>
        <dbReference type="ARBA" id="ARBA00022679"/>
    </source>
</evidence>
<organism evidence="9 10">
    <name type="scientific">Pectobacterium jejuense</name>
    <dbReference type="NCBI Taxonomy" id="2974022"/>
    <lineage>
        <taxon>Bacteria</taxon>
        <taxon>Pseudomonadati</taxon>
        <taxon>Pseudomonadota</taxon>
        <taxon>Gammaproteobacteria</taxon>
        <taxon>Enterobacterales</taxon>
        <taxon>Pectobacteriaceae</taxon>
        <taxon>Pectobacterium</taxon>
    </lineage>
</organism>
<dbReference type="Proteomes" id="UP001617702">
    <property type="component" value="Unassembled WGS sequence"/>
</dbReference>
<dbReference type="InterPro" id="IPR002941">
    <property type="entry name" value="DNA_methylase_N4/N6"/>
</dbReference>
<protein>
    <recommendedName>
        <fullName evidence="2">site-specific DNA-methyltransferase (adenine-specific)</fullName>
        <ecNumber evidence="2">2.1.1.72</ecNumber>
    </recommendedName>
</protein>
<accession>A0ABW8GUX2</accession>
<feature type="compositionally biased region" description="Basic and acidic residues" evidence="7">
    <location>
        <begin position="1"/>
        <end position="17"/>
    </location>
</feature>
<evidence type="ECO:0000256" key="6">
    <source>
        <dbReference type="ARBA" id="ARBA00047942"/>
    </source>
</evidence>
<proteinExistence type="inferred from homology"/>
<dbReference type="RefSeq" id="WP_400354094.1">
    <property type="nucleotide sequence ID" value="NZ_JBIXLA010000003.1"/>
</dbReference>
<feature type="region of interest" description="Disordered" evidence="7">
    <location>
        <begin position="1"/>
        <end position="23"/>
    </location>
</feature>
<keyword evidence="5" id="KW-0949">S-adenosyl-L-methionine</keyword>
<dbReference type="EMBL" id="JBIXLB010000003">
    <property type="protein sequence ID" value="MFJ5513142.1"/>
    <property type="molecule type" value="Genomic_DNA"/>
</dbReference>
<evidence type="ECO:0000256" key="5">
    <source>
        <dbReference type="ARBA" id="ARBA00022691"/>
    </source>
</evidence>
<dbReference type="PIRSF" id="PIRSF015855">
    <property type="entry name" value="TypeIII_Mtase_mKpnI"/>
    <property type="match status" value="1"/>
</dbReference>
<dbReference type="InterPro" id="IPR029063">
    <property type="entry name" value="SAM-dependent_MTases_sf"/>
</dbReference>
<dbReference type="GO" id="GO:0008168">
    <property type="term" value="F:methyltransferase activity"/>
    <property type="evidence" value="ECO:0007669"/>
    <property type="project" value="UniProtKB-KW"/>
</dbReference>
<evidence type="ECO:0000256" key="1">
    <source>
        <dbReference type="ARBA" id="ARBA00006594"/>
    </source>
</evidence>
<evidence type="ECO:0000313" key="10">
    <source>
        <dbReference type="Proteomes" id="UP001617702"/>
    </source>
</evidence>
<evidence type="ECO:0000256" key="7">
    <source>
        <dbReference type="SAM" id="MobiDB-lite"/>
    </source>
</evidence>
<dbReference type="InterPro" id="IPR002052">
    <property type="entry name" value="DNA_methylase_N6_adenine_CS"/>
</dbReference>
<keyword evidence="10" id="KW-1185">Reference proteome</keyword>
<sequence>MANERITEHSAKQKENAESSCSIDALSERRQDEACSSLSDISNDLFEIPSATPNFRTELAAQLAELIPEAVADGKLDVEKLRELLADDVADSNERFGLFWPGKKRALRAAQAPTTATLKPDFANSKDWDATQNVFIEGDNLEVLKILQRHYHNKVKLVYIDPPYNKGKDFVYPDNYREGLDNYLEWTRQVNEEGKKVSTNCETEGRYHSNWLNMMYPRLKLARNLLTDDGVIFISIDNNEIDNLKKLCNEVFGENNFIECISWNKRVPKNDKGIGNIHEFILIYAKSASIPHEFVMRKDGLEEIYDLLEKLKKQNVPISQAEGEIKKLYKKQGYDRGITLYNGLDESYRLWGKINMSWPNANTFGPRYEVPHPVSGRPVAIPDRGWRWKKETFDEAAQFENGKYRKVTKLHDGSFICGRIWFSEDENTQPSSIIYLDDVNTLLLRSILSLKSDGGIEVEDIFDGKSFFSYPKPTSLLMTLLSSLSFDDGDIVLDFFAGSATTAHAVMQLNAEDNGKRRFIMVQLPEPTPEASEARKAGFATIADISRKRIGLAGEKIKSDFAESQVDTGFRAYKLADTNFTKWRVTSDIEPDKLTQHLLDLRDSSTDDASPEDLLTELLLKLGYSLSEHLSTQAIAGLDVRTIAGDADKPRLLAYLNERTKPTLEQLRELVNAEPTRLIVLEDAFHGDDELKTNIAQYARSKGIELRTA</sequence>
<reference evidence="9 10" key="1">
    <citation type="submission" date="2024-10" db="EMBL/GenBank/DDBJ databases">
        <authorList>
            <person name="Lu C.-H."/>
        </authorList>
    </citation>
    <scope>NUCLEOTIDE SEQUENCE [LARGE SCALE GENOMIC DNA]</scope>
    <source>
        <strain evidence="9 10">22LXZD03-01</strain>
    </source>
</reference>
<keyword evidence="4 9" id="KW-0808">Transferase</keyword>
<evidence type="ECO:0000256" key="3">
    <source>
        <dbReference type="ARBA" id="ARBA00022603"/>
    </source>
</evidence>
<feature type="domain" description="DNA methylase N-4/N-6" evidence="8">
    <location>
        <begin position="155"/>
        <end position="512"/>
    </location>
</feature>
<comment type="caution">
    <text evidence="9">The sequence shown here is derived from an EMBL/GenBank/DDBJ whole genome shotgun (WGS) entry which is preliminary data.</text>
</comment>
<dbReference type="PRINTS" id="PR00506">
    <property type="entry name" value="D21N6MTFRASE"/>
</dbReference>
<gene>
    <name evidence="9" type="ORF">ACIPUH_10135</name>
</gene>
<dbReference type="InterPro" id="IPR002295">
    <property type="entry name" value="N4/N6-MTase_EcoPI_Mod-like"/>
</dbReference>
<name>A0ABW8GUX2_9GAMM</name>
<comment type="catalytic activity">
    <reaction evidence="6">
        <text>a 2'-deoxyadenosine in DNA + S-adenosyl-L-methionine = an N(6)-methyl-2'-deoxyadenosine in DNA + S-adenosyl-L-homocysteine + H(+)</text>
        <dbReference type="Rhea" id="RHEA:15197"/>
        <dbReference type="Rhea" id="RHEA-COMP:12418"/>
        <dbReference type="Rhea" id="RHEA-COMP:12419"/>
        <dbReference type="ChEBI" id="CHEBI:15378"/>
        <dbReference type="ChEBI" id="CHEBI:57856"/>
        <dbReference type="ChEBI" id="CHEBI:59789"/>
        <dbReference type="ChEBI" id="CHEBI:90615"/>
        <dbReference type="ChEBI" id="CHEBI:90616"/>
        <dbReference type="EC" id="2.1.1.72"/>
    </reaction>
</comment>
<evidence type="ECO:0000259" key="8">
    <source>
        <dbReference type="Pfam" id="PF01555"/>
    </source>
</evidence>
<dbReference type="SUPFAM" id="SSF53335">
    <property type="entry name" value="S-adenosyl-L-methionine-dependent methyltransferases"/>
    <property type="match status" value="1"/>
</dbReference>
<dbReference type="EC" id="2.1.1.72" evidence="2"/>
<evidence type="ECO:0000256" key="2">
    <source>
        <dbReference type="ARBA" id="ARBA00011900"/>
    </source>
</evidence>
<dbReference type="PROSITE" id="PS00092">
    <property type="entry name" value="N6_MTASE"/>
    <property type="match status" value="1"/>
</dbReference>
<keyword evidence="3 9" id="KW-0489">Methyltransferase</keyword>